<organism evidence="1 2">
    <name type="scientific">Caldanaerobacter subterraneus subsp. tengcongensis (strain DSM 15242 / JCM 11007 / NBRC 100824 / MB4)</name>
    <name type="common">Thermoanaerobacter tengcongensis</name>
    <dbReference type="NCBI Taxonomy" id="273068"/>
    <lineage>
        <taxon>Bacteria</taxon>
        <taxon>Bacillati</taxon>
        <taxon>Bacillota</taxon>
        <taxon>Clostridia</taxon>
        <taxon>Thermoanaerobacterales</taxon>
        <taxon>Thermoanaerobacteraceae</taxon>
        <taxon>Caldanaerobacter</taxon>
    </lineage>
</organism>
<accession>Q8RC79</accession>
<dbReference type="EMBL" id="AE008691">
    <property type="protein sequence ID" value="AAM23835.1"/>
    <property type="molecule type" value="Genomic_DNA"/>
</dbReference>
<dbReference type="RefSeq" id="WP_011024980.1">
    <property type="nucleotide sequence ID" value="NC_003869.1"/>
</dbReference>
<name>Q8RC79_CALS4</name>
<dbReference type="AlphaFoldDB" id="Q8RC79"/>
<dbReference type="STRING" id="273068.TTE0559"/>
<evidence type="ECO:0000313" key="1">
    <source>
        <dbReference type="EMBL" id="AAM23835.1"/>
    </source>
</evidence>
<keyword evidence="2" id="KW-1185">Reference proteome</keyword>
<dbReference type="Proteomes" id="UP000000555">
    <property type="component" value="Chromosome"/>
</dbReference>
<gene>
    <name evidence="1" type="ordered locus">TTE0559</name>
</gene>
<dbReference type="KEGG" id="tte:TTE0559"/>
<evidence type="ECO:0000313" key="2">
    <source>
        <dbReference type="Proteomes" id="UP000000555"/>
    </source>
</evidence>
<proteinExistence type="predicted"/>
<reference evidence="1 2" key="1">
    <citation type="journal article" date="2002" name="Genome Res.">
        <title>A complete sequence of the T. tengcongensis genome.</title>
        <authorList>
            <person name="Bao Q."/>
            <person name="Tian Y."/>
            <person name="Li W."/>
            <person name="Xu Z."/>
            <person name="Xuan Z."/>
            <person name="Hu S."/>
            <person name="Dong W."/>
            <person name="Yang J."/>
            <person name="Chen Y."/>
            <person name="Xue Y."/>
            <person name="Xu Y."/>
            <person name="Lai X."/>
            <person name="Huang L."/>
            <person name="Dong X."/>
            <person name="Ma Y."/>
            <person name="Ling L."/>
            <person name="Tan H."/>
            <person name="Chen R."/>
            <person name="Wang J."/>
            <person name="Yu J."/>
            <person name="Yang H."/>
        </authorList>
    </citation>
    <scope>NUCLEOTIDE SEQUENCE [LARGE SCALE GENOMIC DNA]</scope>
    <source>
        <strain evidence="2">DSM 15242 / JCM 11007 / NBRC 100824 / MB4</strain>
    </source>
</reference>
<sequence length="66" mass="7768">MSTKDSVESIKNILTKLKEISYTIDNNMKEIKNTNMNLHKLIENTTSGLEEINKMFEELYNKTRIM</sequence>
<protein>
    <submittedName>
        <fullName evidence="1">Uncharacterized protein</fullName>
    </submittedName>
</protein>
<dbReference type="HOGENOM" id="CLU_2822953_0_0_9"/>